<evidence type="ECO:0000313" key="2">
    <source>
        <dbReference type="Proteomes" id="UP000003793"/>
    </source>
</evidence>
<proteinExistence type="predicted"/>
<dbReference type="InterPro" id="IPR021739">
    <property type="entry name" value="SaV-like"/>
</dbReference>
<dbReference type="Pfam" id="PF11753">
    <property type="entry name" value="DUF3310"/>
    <property type="match status" value="1"/>
</dbReference>
<name>C0BA25_9FIRM</name>
<organism evidence="1 2">
    <name type="scientific">Coprococcus comes ATCC 27758</name>
    <dbReference type="NCBI Taxonomy" id="470146"/>
    <lineage>
        <taxon>Bacteria</taxon>
        <taxon>Bacillati</taxon>
        <taxon>Bacillota</taxon>
        <taxon>Clostridia</taxon>
        <taxon>Lachnospirales</taxon>
        <taxon>Lachnospiraceae</taxon>
        <taxon>Coprococcus</taxon>
    </lineage>
</organism>
<gene>
    <name evidence="1" type="ORF">COPCOM_02652</name>
</gene>
<accession>C0BA25</accession>
<sequence length="97" mass="11490">MKEIRPDHYKQTSLECFSVMKLFLGKRGFVAFCMGNVFKYLWRHEAKNGQEDVDKAGTYLMQLNDMKKHGELAKSDERKLESLMELYRKESEKYAQS</sequence>
<dbReference type="HOGENOM" id="CLU_2341942_0_0_9"/>
<comment type="caution">
    <text evidence="1">The sequence shown here is derived from an EMBL/GenBank/DDBJ whole genome shotgun (WGS) entry which is preliminary data.</text>
</comment>
<dbReference type="AlphaFoldDB" id="C0BA25"/>
<evidence type="ECO:0000313" key="1">
    <source>
        <dbReference type="EMBL" id="EEG89667.1"/>
    </source>
</evidence>
<dbReference type="Proteomes" id="UP000003793">
    <property type="component" value="Unassembled WGS sequence"/>
</dbReference>
<protein>
    <recommendedName>
        <fullName evidence="3">DUF3310 domain-containing protein</fullName>
    </recommendedName>
</protein>
<dbReference type="EMBL" id="ABVR01000041">
    <property type="protein sequence ID" value="EEG89667.1"/>
    <property type="molecule type" value="Genomic_DNA"/>
</dbReference>
<dbReference type="GeneID" id="92825012"/>
<dbReference type="RefSeq" id="WP_008375395.1">
    <property type="nucleotide sequence ID" value="NZ_CP102277.1"/>
</dbReference>
<evidence type="ECO:0008006" key="3">
    <source>
        <dbReference type="Google" id="ProtNLM"/>
    </source>
</evidence>
<reference evidence="1 2" key="2">
    <citation type="submission" date="2009-03" db="EMBL/GenBank/DDBJ databases">
        <title>Draft genome sequence of Coprococcus comes (ATCC 27758).</title>
        <authorList>
            <person name="Sudarsanam P."/>
            <person name="Ley R."/>
            <person name="Guruge J."/>
            <person name="Turnbaugh P.J."/>
            <person name="Mahowald M."/>
            <person name="Liep D."/>
            <person name="Gordon J."/>
        </authorList>
    </citation>
    <scope>NUCLEOTIDE SEQUENCE [LARGE SCALE GENOMIC DNA]</scope>
    <source>
        <strain evidence="1 2">ATCC 27758</strain>
    </source>
</reference>
<reference evidence="1 2" key="1">
    <citation type="submission" date="2009-02" db="EMBL/GenBank/DDBJ databases">
        <authorList>
            <person name="Fulton L."/>
            <person name="Clifton S."/>
            <person name="Fulton B."/>
            <person name="Xu J."/>
            <person name="Minx P."/>
            <person name="Pepin K.H."/>
            <person name="Johnson M."/>
            <person name="Bhonagiri V."/>
            <person name="Nash W.E."/>
            <person name="Mardis E.R."/>
            <person name="Wilson R.K."/>
        </authorList>
    </citation>
    <scope>NUCLEOTIDE SEQUENCE [LARGE SCALE GENOMIC DNA]</scope>
    <source>
        <strain evidence="1 2">ATCC 27758</strain>
    </source>
</reference>